<dbReference type="Proteomes" id="UP000197007">
    <property type="component" value="Chromosome"/>
</dbReference>
<sequence>MKKILLFILLLLAQSALAQFYTGLMAGGRIPLGSNKLETLTIVPLGVQFQLRESMEYAVSLSLGGAMGGAKFLVSYTYPTDDYIVSPNPPYAPERVYKTEVSDNNSFLNIFGTLDVEKVLWCDRGDNYELSALLSIGLNSFSLKPKKELPTKPEHEKTQMIFSIGLRNSFVVSQGRDILQLNVQYWIENHTVKNHTPSLKGNYLSLTFCYTGAFFN</sequence>
<dbReference type="RefSeq" id="WP_088593121.1">
    <property type="nucleotide sequence ID" value="NZ_CP022022.1"/>
</dbReference>
<evidence type="ECO:0000256" key="1">
    <source>
        <dbReference type="SAM" id="SignalP"/>
    </source>
</evidence>
<keyword evidence="1" id="KW-0732">Signal</keyword>
<feature type="signal peptide" evidence="1">
    <location>
        <begin position="1"/>
        <end position="18"/>
    </location>
</feature>
<dbReference type="AlphaFoldDB" id="A0A1Z4BKV4"/>
<name>A0A1Z4BKV4_9FLAO</name>
<proteinExistence type="predicted"/>
<accession>A0A1Z4BKV4</accession>
<reference evidence="3" key="1">
    <citation type="submission" date="2017-06" db="EMBL/GenBank/DDBJ databases">
        <title>Complete genome sequence of Capnocytophaga sp. KCOM 1579 (=ChDC OS43) isolated from a human refractory periapical abscess lesion.</title>
        <authorList>
            <person name="Kook J.-K."/>
            <person name="Park S.-N."/>
            <person name="Lim Y.K."/>
            <person name="Roh H."/>
        </authorList>
    </citation>
    <scope>NUCLEOTIDE SEQUENCE [LARGE SCALE GENOMIC DNA]</scope>
    <source>
        <strain evidence="3">ChDC OS43</strain>
    </source>
</reference>
<keyword evidence="3" id="KW-1185">Reference proteome</keyword>
<dbReference type="KEGG" id="capn:CBG49_01770"/>
<protein>
    <recommendedName>
        <fullName evidence="4">Outer membrane protein beta-barrel domain-containing protein</fullName>
    </recommendedName>
</protein>
<dbReference type="EMBL" id="CP022022">
    <property type="protein sequence ID" value="ASF41916.1"/>
    <property type="molecule type" value="Genomic_DNA"/>
</dbReference>
<gene>
    <name evidence="2" type="ORF">CBG49_01770</name>
</gene>
<feature type="chain" id="PRO_5012803128" description="Outer membrane protein beta-barrel domain-containing protein" evidence="1">
    <location>
        <begin position="19"/>
        <end position="216"/>
    </location>
</feature>
<organism evidence="2 3">
    <name type="scientific">Capnocytophaga endodontalis</name>
    <dbReference type="NCBI Taxonomy" id="2708117"/>
    <lineage>
        <taxon>Bacteria</taxon>
        <taxon>Pseudomonadati</taxon>
        <taxon>Bacteroidota</taxon>
        <taxon>Flavobacteriia</taxon>
        <taxon>Flavobacteriales</taxon>
        <taxon>Flavobacteriaceae</taxon>
        <taxon>Capnocytophaga</taxon>
    </lineage>
</organism>
<evidence type="ECO:0000313" key="3">
    <source>
        <dbReference type="Proteomes" id="UP000197007"/>
    </source>
</evidence>
<evidence type="ECO:0000313" key="2">
    <source>
        <dbReference type="EMBL" id="ASF41916.1"/>
    </source>
</evidence>
<evidence type="ECO:0008006" key="4">
    <source>
        <dbReference type="Google" id="ProtNLM"/>
    </source>
</evidence>